<dbReference type="EMBL" id="BKCJ011181924">
    <property type="protein sequence ID" value="GFC99970.1"/>
    <property type="molecule type" value="Genomic_DNA"/>
</dbReference>
<evidence type="ECO:0000256" key="1">
    <source>
        <dbReference type="SAM" id="MobiDB-lite"/>
    </source>
</evidence>
<reference evidence="2" key="1">
    <citation type="journal article" date="2019" name="Sci. Rep.">
        <title>Draft genome of Tanacetum cinerariifolium, the natural source of mosquito coil.</title>
        <authorList>
            <person name="Yamashiro T."/>
            <person name="Shiraishi A."/>
            <person name="Satake H."/>
            <person name="Nakayama K."/>
        </authorList>
    </citation>
    <scope>NUCLEOTIDE SEQUENCE</scope>
</reference>
<organism evidence="2">
    <name type="scientific">Tanacetum cinerariifolium</name>
    <name type="common">Dalmatian daisy</name>
    <name type="synonym">Chrysanthemum cinerariifolium</name>
    <dbReference type="NCBI Taxonomy" id="118510"/>
    <lineage>
        <taxon>Eukaryota</taxon>
        <taxon>Viridiplantae</taxon>
        <taxon>Streptophyta</taxon>
        <taxon>Embryophyta</taxon>
        <taxon>Tracheophyta</taxon>
        <taxon>Spermatophyta</taxon>
        <taxon>Magnoliopsida</taxon>
        <taxon>eudicotyledons</taxon>
        <taxon>Gunneridae</taxon>
        <taxon>Pentapetalae</taxon>
        <taxon>asterids</taxon>
        <taxon>campanulids</taxon>
        <taxon>Asterales</taxon>
        <taxon>Asteraceae</taxon>
        <taxon>Asteroideae</taxon>
        <taxon>Anthemideae</taxon>
        <taxon>Anthemidinae</taxon>
        <taxon>Tanacetum</taxon>
    </lineage>
</organism>
<proteinExistence type="predicted"/>
<name>A0A699SRS3_TANCI</name>
<dbReference type="AlphaFoldDB" id="A0A699SRS3"/>
<feature type="non-terminal residue" evidence="2">
    <location>
        <position position="1"/>
    </location>
</feature>
<comment type="caution">
    <text evidence="2">The sequence shown here is derived from an EMBL/GenBank/DDBJ whole genome shotgun (WGS) entry which is preliminary data.</text>
</comment>
<sequence length="56" mass="5946">LQSRLPQRVLSHQIQRRNYTKLEQEQSELAAGSGCSSAGSISSAGGKYSGYSSPGM</sequence>
<evidence type="ECO:0000313" key="2">
    <source>
        <dbReference type="EMBL" id="GFC99970.1"/>
    </source>
</evidence>
<accession>A0A699SRS3</accession>
<protein>
    <submittedName>
        <fullName evidence="2">Uncharacterized protein</fullName>
    </submittedName>
</protein>
<gene>
    <name evidence="2" type="ORF">Tci_871940</name>
</gene>
<feature type="region of interest" description="Disordered" evidence="1">
    <location>
        <begin position="29"/>
        <end position="56"/>
    </location>
</feature>
<feature type="compositionally biased region" description="Low complexity" evidence="1">
    <location>
        <begin position="30"/>
        <end position="56"/>
    </location>
</feature>